<dbReference type="Pfam" id="PF00069">
    <property type="entry name" value="Pkinase"/>
    <property type="match status" value="1"/>
</dbReference>
<dbReference type="Gene3D" id="1.10.510.10">
    <property type="entry name" value="Transferase(Phosphotransferase) domain 1"/>
    <property type="match status" value="1"/>
</dbReference>
<keyword evidence="2" id="KW-0418">Kinase</keyword>
<keyword evidence="2" id="KW-0808">Transferase</keyword>
<dbReference type="PANTHER" id="PTHR48011">
    <property type="entry name" value="CCR4-NOT TRANSCRIPTIONAL COMPLEX SUBUNIT CAF120-RELATED"/>
    <property type="match status" value="1"/>
</dbReference>
<dbReference type="GO" id="GO:0007165">
    <property type="term" value="P:signal transduction"/>
    <property type="evidence" value="ECO:0007669"/>
    <property type="project" value="TreeGrafter"/>
</dbReference>
<dbReference type="OrthoDB" id="339325at2759"/>
<dbReference type="InterPro" id="IPR052751">
    <property type="entry name" value="Plant_MAPKKK"/>
</dbReference>
<dbReference type="EMBL" id="CYKH01000208">
    <property type="protein sequence ID" value="CUE89440.1"/>
    <property type="molecule type" value="Genomic_DNA"/>
</dbReference>
<protein>
    <submittedName>
        <fullName evidence="2">Protein kinase, putative</fullName>
    </submittedName>
</protein>
<evidence type="ECO:0000313" key="2">
    <source>
        <dbReference type="EMBL" id="CUE89440.1"/>
    </source>
</evidence>
<dbReference type="InterPro" id="IPR011009">
    <property type="entry name" value="Kinase-like_dom_sf"/>
</dbReference>
<dbReference type="GO" id="GO:0005524">
    <property type="term" value="F:ATP binding"/>
    <property type="evidence" value="ECO:0007669"/>
    <property type="project" value="InterPro"/>
</dbReference>
<feature type="non-terminal residue" evidence="2">
    <location>
        <position position="175"/>
    </location>
</feature>
<dbReference type="InterPro" id="IPR008271">
    <property type="entry name" value="Ser/Thr_kinase_AS"/>
</dbReference>
<keyword evidence="3" id="KW-1185">Reference proteome</keyword>
<proteinExistence type="predicted"/>
<dbReference type="Proteomes" id="UP000051952">
    <property type="component" value="Unassembled WGS sequence"/>
</dbReference>
<evidence type="ECO:0000313" key="3">
    <source>
        <dbReference type="Proteomes" id="UP000051952"/>
    </source>
</evidence>
<reference evidence="3" key="1">
    <citation type="submission" date="2015-09" db="EMBL/GenBank/DDBJ databases">
        <authorList>
            <consortium name="Pathogen Informatics"/>
        </authorList>
    </citation>
    <scope>NUCLEOTIDE SEQUENCE [LARGE SCALE GENOMIC DNA]</scope>
    <source>
        <strain evidence="3">Lake Konstanz</strain>
    </source>
</reference>
<organism evidence="2 3">
    <name type="scientific">Bodo saltans</name>
    <name type="common">Flagellated protozoan</name>
    <dbReference type="NCBI Taxonomy" id="75058"/>
    <lineage>
        <taxon>Eukaryota</taxon>
        <taxon>Discoba</taxon>
        <taxon>Euglenozoa</taxon>
        <taxon>Kinetoplastea</taxon>
        <taxon>Metakinetoplastina</taxon>
        <taxon>Eubodonida</taxon>
        <taxon>Bodonidae</taxon>
        <taxon>Bodo</taxon>
    </lineage>
</organism>
<dbReference type="GO" id="GO:0004672">
    <property type="term" value="F:protein kinase activity"/>
    <property type="evidence" value="ECO:0007669"/>
    <property type="project" value="InterPro"/>
</dbReference>
<sequence length="175" mass="19286">MELSPQGSLTTVSRTLQRLRHLDPASHMKLMLSYSVQIASGLQHLHSKRMLHLDLKPDNILCFVENRVKLCDFGTSKNLTRTDTVASGRCTVQYAAPEVLIEEDMECDGRVLPAPKSPNTVSVATDLYSLGSVLCELFSGKAPWGDRNHFSICAAISRGASPNILQHPWPSNCPQ</sequence>
<dbReference type="SMART" id="SM00220">
    <property type="entry name" value="S_TKc"/>
    <property type="match status" value="1"/>
</dbReference>
<dbReference type="InterPro" id="IPR000719">
    <property type="entry name" value="Prot_kinase_dom"/>
</dbReference>
<gene>
    <name evidence="2" type="ORF">BSAL_57170</name>
</gene>
<dbReference type="OMA" id="YYAQMIL"/>
<dbReference type="PROSITE" id="PS00108">
    <property type="entry name" value="PROTEIN_KINASE_ST"/>
    <property type="match status" value="1"/>
</dbReference>
<dbReference type="SUPFAM" id="SSF56112">
    <property type="entry name" value="Protein kinase-like (PK-like)"/>
    <property type="match status" value="1"/>
</dbReference>
<dbReference type="PROSITE" id="PS50011">
    <property type="entry name" value="PROTEIN_KINASE_DOM"/>
    <property type="match status" value="1"/>
</dbReference>
<dbReference type="PANTHER" id="PTHR48011:SF4">
    <property type="entry name" value="MITOGEN-ACTIVATED PROTEIN KINASE KINASE KINASE 19"/>
    <property type="match status" value="1"/>
</dbReference>
<accession>A0A0S4IUE2</accession>
<evidence type="ECO:0000259" key="1">
    <source>
        <dbReference type="PROSITE" id="PS50011"/>
    </source>
</evidence>
<name>A0A0S4IUE2_BODSA</name>
<dbReference type="AlphaFoldDB" id="A0A0S4IUE2"/>
<dbReference type="VEuPathDB" id="TriTrypDB:BSAL_57170"/>
<feature type="domain" description="Protein kinase" evidence="1">
    <location>
        <begin position="1"/>
        <end position="175"/>
    </location>
</feature>